<keyword evidence="2" id="KW-0233">DNA recombination</keyword>
<dbReference type="GO" id="GO:0003677">
    <property type="term" value="F:DNA binding"/>
    <property type="evidence" value="ECO:0007669"/>
    <property type="project" value="UniProtKB-KW"/>
</dbReference>
<dbReference type="SUPFAM" id="SSF53041">
    <property type="entry name" value="Resolvase-like"/>
    <property type="match status" value="1"/>
</dbReference>
<dbReference type="KEGG" id="btho:Btheta7330_01382"/>
<evidence type="ECO:0000313" key="4">
    <source>
        <dbReference type="Proteomes" id="UP000436858"/>
    </source>
</evidence>
<dbReference type="Proteomes" id="UP000436858">
    <property type="component" value="Unassembled WGS sequence"/>
</dbReference>
<dbReference type="Gene3D" id="3.40.50.1390">
    <property type="entry name" value="Resolvase, N-terminal catalytic domain"/>
    <property type="match status" value="1"/>
</dbReference>
<evidence type="ECO:0000313" key="3">
    <source>
        <dbReference type="EMBL" id="KAB4470240.1"/>
    </source>
</evidence>
<protein>
    <submittedName>
        <fullName evidence="3">Recombinase family protein</fullName>
    </submittedName>
</protein>
<comment type="caution">
    <text evidence="3">The sequence shown here is derived from an EMBL/GenBank/DDBJ whole genome shotgun (WGS) entry which is preliminary data.</text>
</comment>
<accession>A0A0P0EY05</accession>
<dbReference type="PANTHER" id="PTHR30461:SF2">
    <property type="entry name" value="SERINE RECOMBINASE PINE-RELATED"/>
    <property type="match status" value="1"/>
</dbReference>
<dbReference type="EMBL" id="WCRY01000050">
    <property type="protein sequence ID" value="KAB4470240.1"/>
    <property type="molecule type" value="Genomic_DNA"/>
</dbReference>
<dbReference type="AlphaFoldDB" id="A0A0P0EY05"/>
<reference evidence="3 4" key="1">
    <citation type="journal article" date="2019" name="Nat. Med.">
        <title>A library of human gut bacterial isolates paired with longitudinal multiomics data enables mechanistic microbiome research.</title>
        <authorList>
            <person name="Poyet M."/>
            <person name="Groussin M."/>
            <person name="Gibbons S.M."/>
            <person name="Avila-Pacheco J."/>
            <person name="Jiang X."/>
            <person name="Kearney S.M."/>
            <person name="Perrotta A.R."/>
            <person name="Berdy B."/>
            <person name="Zhao S."/>
            <person name="Lieberman T.D."/>
            <person name="Swanson P.K."/>
            <person name="Smith M."/>
            <person name="Roesemann S."/>
            <person name="Alexander J.E."/>
            <person name="Rich S.A."/>
            <person name="Livny J."/>
            <person name="Vlamakis H."/>
            <person name="Clish C."/>
            <person name="Bullock K."/>
            <person name="Deik A."/>
            <person name="Scott J."/>
            <person name="Pierce K.A."/>
            <person name="Xavier R.J."/>
            <person name="Alm E.J."/>
        </authorList>
    </citation>
    <scope>NUCLEOTIDE SEQUENCE [LARGE SCALE GENOMIC DNA]</scope>
    <source>
        <strain evidence="3 4">BIOML-A162</strain>
    </source>
</reference>
<dbReference type="Pfam" id="PF00239">
    <property type="entry name" value="Resolvase"/>
    <property type="match status" value="1"/>
</dbReference>
<dbReference type="RefSeq" id="WP_062694735.1">
    <property type="nucleotide sequence ID" value="NZ_CAXSNJ010000021.1"/>
</dbReference>
<dbReference type="CDD" id="cd00338">
    <property type="entry name" value="Ser_Recombinase"/>
    <property type="match status" value="1"/>
</dbReference>
<organism evidence="3 4">
    <name type="scientific">Bacteroides thetaiotaomicron</name>
    <dbReference type="NCBI Taxonomy" id="818"/>
    <lineage>
        <taxon>Bacteria</taxon>
        <taxon>Pseudomonadati</taxon>
        <taxon>Bacteroidota</taxon>
        <taxon>Bacteroidia</taxon>
        <taxon>Bacteroidales</taxon>
        <taxon>Bacteroidaceae</taxon>
        <taxon>Bacteroides</taxon>
    </lineage>
</organism>
<dbReference type="InterPro" id="IPR036162">
    <property type="entry name" value="Resolvase-like_N_sf"/>
</dbReference>
<dbReference type="InterPro" id="IPR006119">
    <property type="entry name" value="Resolv_N"/>
</dbReference>
<dbReference type="SMART" id="SM00857">
    <property type="entry name" value="Resolvase"/>
    <property type="match status" value="1"/>
</dbReference>
<dbReference type="GO" id="GO:0000150">
    <property type="term" value="F:DNA strand exchange activity"/>
    <property type="evidence" value="ECO:0007669"/>
    <property type="project" value="InterPro"/>
</dbReference>
<keyword evidence="1" id="KW-0238">DNA-binding</keyword>
<dbReference type="PROSITE" id="PS51736">
    <property type="entry name" value="RECOMBINASES_3"/>
    <property type="match status" value="1"/>
</dbReference>
<evidence type="ECO:0000256" key="2">
    <source>
        <dbReference type="ARBA" id="ARBA00023172"/>
    </source>
</evidence>
<name>A0A0P0EY05_BACT4</name>
<evidence type="ECO:0000256" key="1">
    <source>
        <dbReference type="ARBA" id="ARBA00023125"/>
    </source>
</evidence>
<sequence>MEQKNYIAYLRQSTVKQELSGLGIEAQREIIRNYLKDKKAISEYIETESGKKSDRPKLIEALSECRKTGATLIVAKLDRLSRNVAFTSKLLESDVEIVFCDFPEANKLVLHIISSIAEYEAGLISQRTKQSLRAKKARGVSLGKPENLLGKLDQAVEKSNQTNRQKALDNPNNRRAISMLKILAKEDKSLSEMARILNKEGFVTAKGGQFKASQVSILLKRYSLNRERE</sequence>
<dbReference type="InterPro" id="IPR050639">
    <property type="entry name" value="SSR_resolvase"/>
</dbReference>
<gene>
    <name evidence="3" type="ORF">GAN91_26540</name>
</gene>
<dbReference type="PANTHER" id="PTHR30461">
    <property type="entry name" value="DNA-INVERTASE FROM LAMBDOID PROPHAGE"/>
    <property type="match status" value="1"/>
</dbReference>
<proteinExistence type="predicted"/>